<feature type="compositionally biased region" description="Low complexity" evidence="1">
    <location>
        <begin position="640"/>
        <end position="654"/>
    </location>
</feature>
<organism evidence="3">
    <name type="scientific">Aureococcus anophagefferens</name>
    <name type="common">Harmful bloom alga</name>
    <dbReference type="NCBI Taxonomy" id="44056"/>
    <lineage>
        <taxon>Eukaryota</taxon>
        <taxon>Sar</taxon>
        <taxon>Stramenopiles</taxon>
        <taxon>Ochrophyta</taxon>
        <taxon>Pelagophyceae</taxon>
        <taxon>Pelagomonadales</taxon>
        <taxon>Pelagomonadaceae</taxon>
        <taxon>Aureococcus</taxon>
    </lineage>
</organism>
<dbReference type="KEGG" id="aaf:AURANDRAFT_68274"/>
<dbReference type="RefSeq" id="XP_009042168.1">
    <property type="nucleotide sequence ID" value="XM_009043920.1"/>
</dbReference>
<dbReference type="InParanoid" id="F0YP29"/>
<dbReference type="AlphaFoldDB" id="F0YP29"/>
<gene>
    <name evidence="2" type="ORF">AURANDRAFT_68274</name>
</gene>
<evidence type="ECO:0000256" key="1">
    <source>
        <dbReference type="SAM" id="MobiDB-lite"/>
    </source>
</evidence>
<protein>
    <submittedName>
        <fullName evidence="2">Uncharacterized protein</fullName>
    </submittedName>
</protein>
<evidence type="ECO:0000313" key="2">
    <source>
        <dbReference type="EMBL" id="EGB03133.1"/>
    </source>
</evidence>
<dbReference type="GeneID" id="20226699"/>
<dbReference type="EMBL" id="GL833192">
    <property type="protein sequence ID" value="EGB03133.1"/>
    <property type="molecule type" value="Genomic_DNA"/>
</dbReference>
<sequence>MDLISEYIPREQWSSMYWHASPSCIEGSTANMQKRNVKEFVKLTLWTLSLMKQCRPGMWTLEQIPVIARYVMLETPYAEVLNMREFTAQTSDRKRLIASKRDLKLQKLSAEEYKEKFISPKRMLMEAYDLMDKEIELIRNGHNYVRSAEEPAYTITGNPIQYGPQGPDMKPVKTPELLRMMDIKKGDFQFPDDLNATMMLKLCCQCIPPSFSEEMTVAVLNTWHDANKKNIHNHFEDIFHGFGVESEIFAGDPMAMRTGWDELRDNVVPDIAMVMDQDTWRIGRVAEHDHEKKRKLVCLAYNMAVAWYDEDAVCKPDGRLNTRHMTKEDLAKASVKAHTMQTEYAQEPLNMSVIDLPDICKDVRPRPDRNREDPKYVPWRRVFERYSLEEIEQKFLPYDHSTAGEFIYEVNPSEGTDISPEGCLIPPNTKGISTSSAWREQVDHLLLDKIMNNRKLMAKLGGMSLPEDGGAANDGAPEGVSFLMGISHMTGVPFSIMHDPTIADLWMVLRDMFLTINQGRVKGNKLTNIKISIASRDGKTRSSAKDLGTAVMTSGGPNVDSHVLVSEPERRIDTWGRLCEINRRTGITHELGAGVRWTITFYSDFRNRFSQNTAVQLMDSVTDGTLWSADQHPQKDTEAEGAAANSTETTAEAEVWPPWKNADRDERGLPLPDQPKDLGVDDQWRVKPATDQELIDTMKRIGVTDNPVLGDSMKQHFKEMIAYCWGMFDKTLRPVDSDPVGIQFLDPRQQPIKLQPYRLNAPKLAFLKDTIQEWIRDGRSSVEGGGCLIVGYCIFGRTGRRQQKSTRRVTWVRSFTVAKNLHEFSRFSDPEKDFGDGRFATFSFFVDIFRCTHVDLRVEVVWLWTRDALVQYFGSAKKHDNWKYQYERVFDSWAPTTVTHTAPIPFVKVAAADVTGFELAE</sequence>
<dbReference type="SUPFAM" id="SSF53335">
    <property type="entry name" value="S-adenosyl-L-methionine-dependent methyltransferases"/>
    <property type="match status" value="1"/>
</dbReference>
<name>F0YP29_AURAN</name>
<evidence type="ECO:0000313" key="3">
    <source>
        <dbReference type="Proteomes" id="UP000002729"/>
    </source>
</evidence>
<keyword evidence="3" id="KW-1185">Reference proteome</keyword>
<proteinExistence type="predicted"/>
<accession>F0YP29</accession>
<dbReference type="Proteomes" id="UP000002729">
    <property type="component" value="Unassembled WGS sequence"/>
</dbReference>
<feature type="region of interest" description="Disordered" evidence="1">
    <location>
        <begin position="627"/>
        <end position="681"/>
    </location>
</feature>
<feature type="compositionally biased region" description="Basic and acidic residues" evidence="1">
    <location>
        <begin position="661"/>
        <end position="681"/>
    </location>
</feature>
<reference evidence="2 3" key="1">
    <citation type="journal article" date="2011" name="Proc. Natl. Acad. Sci. U.S.A.">
        <title>Niche of harmful alga Aureococcus anophagefferens revealed through ecogenomics.</title>
        <authorList>
            <person name="Gobler C.J."/>
            <person name="Berry D.L."/>
            <person name="Dyhrman S.T."/>
            <person name="Wilhelm S.W."/>
            <person name="Salamov A."/>
            <person name="Lobanov A.V."/>
            <person name="Zhang Y."/>
            <person name="Collier J.L."/>
            <person name="Wurch L.L."/>
            <person name="Kustka A.B."/>
            <person name="Dill B.D."/>
            <person name="Shah M."/>
            <person name="VerBerkmoes N.C."/>
            <person name="Kuo A."/>
            <person name="Terry A."/>
            <person name="Pangilinan J."/>
            <person name="Lindquist E.A."/>
            <person name="Lucas S."/>
            <person name="Paulsen I.T."/>
            <person name="Hattenrath-Lehmann T.K."/>
            <person name="Talmage S.C."/>
            <person name="Walker E.A."/>
            <person name="Koch F."/>
            <person name="Burson A.M."/>
            <person name="Marcoval M.A."/>
            <person name="Tang Y.Z."/>
            <person name="Lecleir G.R."/>
            <person name="Coyne K.J."/>
            <person name="Berg G.M."/>
            <person name="Bertrand E.M."/>
            <person name="Saito M.A."/>
            <person name="Gladyshev V.N."/>
            <person name="Grigoriev I.V."/>
        </authorList>
    </citation>
    <scope>NUCLEOTIDE SEQUENCE [LARGE SCALE GENOMIC DNA]</scope>
    <source>
        <strain evidence="3">CCMP 1984</strain>
    </source>
</reference>
<dbReference type="InterPro" id="IPR029063">
    <property type="entry name" value="SAM-dependent_MTases_sf"/>
</dbReference>